<evidence type="ECO:0000313" key="2">
    <source>
        <dbReference type="EMBL" id="PKT68956.1"/>
    </source>
</evidence>
<organism evidence="2 3">
    <name type="scientific">Streptomyces populi</name>
    <dbReference type="NCBI Taxonomy" id="2058924"/>
    <lineage>
        <taxon>Bacteria</taxon>
        <taxon>Bacillati</taxon>
        <taxon>Actinomycetota</taxon>
        <taxon>Actinomycetes</taxon>
        <taxon>Kitasatosporales</taxon>
        <taxon>Streptomycetaceae</taxon>
        <taxon>Streptomyces</taxon>
    </lineage>
</organism>
<accession>A0A2I0SG94</accession>
<comment type="caution">
    <text evidence="2">The sequence shown here is derived from an EMBL/GenBank/DDBJ whole genome shotgun (WGS) entry which is preliminary data.</text>
</comment>
<reference evidence="2 3" key="1">
    <citation type="submission" date="2017-12" db="EMBL/GenBank/DDBJ databases">
        <title>Streptomyces populusis sp. nov., a novel endophytic actinobacterium isolated from stems of Populus adenopoda Maxim.</title>
        <authorList>
            <person name="Wang Z."/>
        </authorList>
    </citation>
    <scope>NUCLEOTIDE SEQUENCE [LARGE SCALE GENOMIC DNA]</scope>
    <source>
        <strain evidence="2 3">A249</strain>
    </source>
</reference>
<dbReference type="AlphaFoldDB" id="A0A2I0SG94"/>
<dbReference type="EMBL" id="PJOS01000090">
    <property type="protein sequence ID" value="PKT68956.1"/>
    <property type="molecule type" value="Genomic_DNA"/>
</dbReference>
<name>A0A2I0SG94_9ACTN</name>
<proteinExistence type="predicted"/>
<protein>
    <submittedName>
        <fullName evidence="2">Uncharacterized protein</fullName>
    </submittedName>
</protein>
<sequence>MVRGPTVDGWTVGRFVEGTGLGEWDVVVAVGLGVEGAEVEVRGSGVSDGSALDGGVLGAVAAESGVFPSESSNSHVPVPPRTRTAAPPAIHEARREGRR</sequence>
<feature type="region of interest" description="Disordered" evidence="1">
    <location>
        <begin position="66"/>
        <end position="99"/>
    </location>
</feature>
<evidence type="ECO:0000313" key="3">
    <source>
        <dbReference type="Proteomes" id="UP000236178"/>
    </source>
</evidence>
<keyword evidence="3" id="KW-1185">Reference proteome</keyword>
<gene>
    <name evidence="2" type="ORF">CW362_32165</name>
</gene>
<evidence type="ECO:0000256" key="1">
    <source>
        <dbReference type="SAM" id="MobiDB-lite"/>
    </source>
</evidence>
<dbReference type="Proteomes" id="UP000236178">
    <property type="component" value="Unassembled WGS sequence"/>
</dbReference>